<dbReference type="InterPro" id="IPR038827">
    <property type="entry name" value="CCDC152"/>
</dbReference>
<feature type="region of interest" description="Disordered" evidence="1">
    <location>
        <begin position="148"/>
        <end position="172"/>
    </location>
</feature>
<organism evidence="2 3">
    <name type="scientific">Paralvinella palmiformis</name>
    <dbReference type="NCBI Taxonomy" id="53620"/>
    <lineage>
        <taxon>Eukaryota</taxon>
        <taxon>Metazoa</taxon>
        <taxon>Spiralia</taxon>
        <taxon>Lophotrochozoa</taxon>
        <taxon>Annelida</taxon>
        <taxon>Polychaeta</taxon>
        <taxon>Sedentaria</taxon>
        <taxon>Canalipalpata</taxon>
        <taxon>Terebellida</taxon>
        <taxon>Terebelliformia</taxon>
        <taxon>Alvinellidae</taxon>
        <taxon>Paralvinella</taxon>
    </lineage>
</organism>
<reference evidence="2" key="1">
    <citation type="journal article" date="2023" name="Mol. Biol. Evol.">
        <title>Third-Generation Sequencing Reveals the Adaptive Role of the Epigenome in Three Deep-Sea Polychaetes.</title>
        <authorList>
            <person name="Perez M."/>
            <person name="Aroh O."/>
            <person name="Sun Y."/>
            <person name="Lan Y."/>
            <person name="Juniper S.K."/>
            <person name="Young C.R."/>
            <person name="Angers B."/>
            <person name="Qian P.Y."/>
        </authorList>
    </citation>
    <scope>NUCLEOTIDE SEQUENCE</scope>
    <source>
        <strain evidence="2">P08H-3</strain>
    </source>
</reference>
<name>A0AAD9J3U6_9ANNE</name>
<keyword evidence="3" id="KW-1185">Reference proteome</keyword>
<comment type="caution">
    <text evidence="2">The sequence shown here is derived from an EMBL/GenBank/DDBJ whole genome shotgun (WGS) entry which is preliminary data.</text>
</comment>
<gene>
    <name evidence="2" type="ORF">LSH36_667g01039</name>
</gene>
<feature type="compositionally biased region" description="Polar residues" evidence="1">
    <location>
        <begin position="156"/>
        <end position="165"/>
    </location>
</feature>
<dbReference type="EMBL" id="JAODUP010000667">
    <property type="protein sequence ID" value="KAK2145637.1"/>
    <property type="molecule type" value="Genomic_DNA"/>
</dbReference>
<evidence type="ECO:0000313" key="3">
    <source>
        <dbReference type="Proteomes" id="UP001208570"/>
    </source>
</evidence>
<evidence type="ECO:0000256" key="1">
    <source>
        <dbReference type="SAM" id="MobiDB-lite"/>
    </source>
</evidence>
<proteinExistence type="predicted"/>
<evidence type="ECO:0000313" key="2">
    <source>
        <dbReference type="EMBL" id="KAK2145637.1"/>
    </source>
</evidence>
<dbReference type="PANTHER" id="PTHR35253">
    <property type="entry name" value="COILED-COIL DOMAIN-CONTAINING PROTEIN 152"/>
    <property type="match status" value="1"/>
</dbReference>
<accession>A0AAD9J3U6</accession>
<dbReference type="PANTHER" id="PTHR35253:SF1">
    <property type="entry name" value="COILED-COIL DOMAIN-CONTAINING PROTEIN 152"/>
    <property type="match status" value="1"/>
</dbReference>
<dbReference type="AlphaFoldDB" id="A0AAD9J3U6"/>
<dbReference type="Proteomes" id="UP001208570">
    <property type="component" value="Unassembled WGS sequence"/>
</dbReference>
<protein>
    <submittedName>
        <fullName evidence="2">Uncharacterized protein</fullName>
    </submittedName>
</protein>
<sequence>MENKSVNLSVLMDEFNAWDKYVVGIIQENKQLEQELGLAHKANDLTKEREQYLLKELKSARELVTSLQNTLNKHCDLEASEEKTILTRNLDEKNSQVLHLEKQLVDAEKEHQSDIMKLRMEKLQHQKAESEHEIANLKRTINQLQSKLDSQRHEFSVTNQGSGLSLNKRKRQ</sequence>